<gene>
    <name evidence="1" type="ordered locus">Mnod_3539</name>
</gene>
<dbReference type="HOGENOM" id="CLU_1946306_0_0_5"/>
<organism evidence="1 2">
    <name type="scientific">Methylobacterium nodulans (strain LMG 21967 / CNCM I-2342 / ORS 2060)</name>
    <dbReference type="NCBI Taxonomy" id="460265"/>
    <lineage>
        <taxon>Bacteria</taxon>
        <taxon>Pseudomonadati</taxon>
        <taxon>Pseudomonadota</taxon>
        <taxon>Alphaproteobacteria</taxon>
        <taxon>Hyphomicrobiales</taxon>
        <taxon>Methylobacteriaceae</taxon>
        <taxon>Methylobacterium</taxon>
    </lineage>
</organism>
<dbReference type="RefSeq" id="WP_015930109.1">
    <property type="nucleotide sequence ID" value="NC_011894.1"/>
</dbReference>
<reference evidence="1 2" key="1">
    <citation type="submission" date="2009-01" db="EMBL/GenBank/DDBJ databases">
        <title>Complete sequence of chromosome of Methylobacterium nodulans ORS 2060.</title>
        <authorList>
            <consortium name="US DOE Joint Genome Institute"/>
            <person name="Lucas S."/>
            <person name="Copeland A."/>
            <person name="Lapidus A."/>
            <person name="Glavina del Rio T."/>
            <person name="Dalin E."/>
            <person name="Tice H."/>
            <person name="Bruce D."/>
            <person name="Goodwin L."/>
            <person name="Pitluck S."/>
            <person name="Sims D."/>
            <person name="Brettin T."/>
            <person name="Detter J.C."/>
            <person name="Han C."/>
            <person name="Larimer F."/>
            <person name="Land M."/>
            <person name="Hauser L."/>
            <person name="Kyrpides N."/>
            <person name="Ivanova N."/>
            <person name="Marx C.J."/>
            <person name="Richardson P."/>
        </authorList>
    </citation>
    <scope>NUCLEOTIDE SEQUENCE [LARGE SCALE GENOMIC DNA]</scope>
    <source>
        <strain evidence="2">LMG 21967 / CNCM I-2342 / ORS 2060</strain>
    </source>
</reference>
<protein>
    <submittedName>
        <fullName evidence="1">Uncharacterized protein</fullName>
    </submittedName>
</protein>
<keyword evidence="2" id="KW-1185">Reference proteome</keyword>
<dbReference type="Proteomes" id="UP000008207">
    <property type="component" value="Chromosome"/>
</dbReference>
<accession>B8INT3</accession>
<dbReference type="AlphaFoldDB" id="B8INT3"/>
<dbReference type="STRING" id="460265.Mnod_3539"/>
<sequence>MLDLADYDLDAEATRGAEMTVHDPKTGKPTDAVLRVIGQESAQYRANLRRIRDMVAAAPEREPADEDTQLMLSRARNAAAAITGWTNIGFGGSPIEFSLEAAIELGTKRPWFADQVLGFTAMRGNFGRG</sequence>
<evidence type="ECO:0000313" key="1">
    <source>
        <dbReference type="EMBL" id="ACL58449.1"/>
    </source>
</evidence>
<dbReference type="EMBL" id="CP001349">
    <property type="protein sequence ID" value="ACL58449.1"/>
    <property type="molecule type" value="Genomic_DNA"/>
</dbReference>
<dbReference type="OrthoDB" id="8454346at2"/>
<name>B8INT3_METNO</name>
<proteinExistence type="predicted"/>
<dbReference type="KEGG" id="mno:Mnod_3539"/>
<evidence type="ECO:0000313" key="2">
    <source>
        <dbReference type="Proteomes" id="UP000008207"/>
    </source>
</evidence>